<keyword evidence="18" id="KW-1185">Reference proteome</keyword>
<protein>
    <recommendedName>
        <fullName evidence="3">histidine kinase</fullName>
        <ecNumber evidence="3">2.7.13.3</ecNumber>
    </recommendedName>
</protein>
<dbReference type="PROSITE" id="PS50885">
    <property type="entry name" value="HAMP"/>
    <property type="match status" value="1"/>
</dbReference>
<evidence type="ECO:0000256" key="6">
    <source>
        <dbReference type="ARBA" id="ARBA00022679"/>
    </source>
</evidence>
<feature type="transmembrane region" description="Helical" evidence="14">
    <location>
        <begin position="160"/>
        <end position="178"/>
    </location>
</feature>
<evidence type="ECO:0000256" key="5">
    <source>
        <dbReference type="ARBA" id="ARBA00022553"/>
    </source>
</evidence>
<evidence type="ECO:0000256" key="13">
    <source>
        <dbReference type="ARBA" id="ARBA00023136"/>
    </source>
</evidence>
<sequence length="462" mass="52021">MKLFQRIFATFCMVIICAIFVASFSVWLLQTRMVENHFQRTRTMEINLLSNALTTFQAQGEDATRNLLERWRSDPSAQNVIIITGDNKQDILGRSVQPDEVAHAYDFALKNPNSNLSAIYYDPFGEEYLFFIRDFDKNTVKPMPGLLIPGLSVAPVWHEFIILAVTLIVGLLLAYILASNISRPIRILEKGMNRLASGDLNARVSQQLDDRKDELASLGVHFDRMAAQLQKLVEKERHLLHHVSHEMRSPLARIQALLGLLHMQPQKQEVYLGKLESELTRMDALVGELLTLSRLETANTPLEKEPFALLPFLEQLVEDSQPVAQQNEQTVSLEVRGINPEARFNGNEGYLYRAFDNVIRNAMNYSPAGSTILLSCHEDRHHLHIEITDNGPGIREDQIPHIFTAFYRADSSGNKPGTGLGLALARHIAEQHDGKILAENVSPSGLKIHFILPKTQLPGGKK</sequence>
<feature type="transmembrane region" description="Helical" evidence="14">
    <location>
        <begin position="7"/>
        <end position="29"/>
    </location>
</feature>
<feature type="domain" description="Histidine kinase" evidence="15">
    <location>
        <begin position="242"/>
        <end position="456"/>
    </location>
</feature>
<evidence type="ECO:0000259" key="15">
    <source>
        <dbReference type="PROSITE" id="PS50109"/>
    </source>
</evidence>
<keyword evidence="9" id="KW-0418">Kinase</keyword>
<reference evidence="17 18" key="1">
    <citation type="submission" date="2022-02" db="EMBL/GenBank/DDBJ databases">
        <title>Genome sequence data of Kingella unionensis sp. nov. strain CICC 24913 (CCUG 75125).</title>
        <authorList>
            <person name="Xiao M."/>
        </authorList>
    </citation>
    <scope>NUCLEOTIDE SEQUENCE [LARGE SCALE GENOMIC DNA]</scope>
    <source>
        <strain evidence="17 18">CICC 24913</strain>
    </source>
</reference>
<dbReference type="Gene3D" id="6.10.340.10">
    <property type="match status" value="1"/>
</dbReference>
<keyword evidence="5" id="KW-0597">Phosphoprotein</keyword>
<evidence type="ECO:0000256" key="4">
    <source>
        <dbReference type="ARBA" id="ARBA00022475"/>
    </source>
</evidence>
<dbReference type="InterPro" id="IPR036097">
    <property type="entry name" value="HisK_dim/P_sf"/>
</dbReference>
<dbReference type="EC" id="2.7.13.3" evidence="3"/>
<dbReference type="SUPFAM" id="SSF47384">
    <property type="entry name" value="Homodimeric domain of signal transducing histidine kinase"/>
    <property type="match status" value="1"/>
</dbReference>
<evidence type="ECO:0000256" key="7">
    <source>
        <dbReference type="ARBA" id="ARBA00022692"/>
    </source>
</evidence>
<dbReference type="Pfam" id="PF02518">
    <property type="entry name" value="HATPase_c"/>
    <property type="match status" value="1"/>
</dbReference>
<dbReference type="Proteomes" id="UP001298424">
    <property type="component" value="Unassembled WGS sequence"/>
</dbReference>
<accession>A0ABS9NKQ2</accession>
<evidence type="ECO:0000313" key="17">
    <source>
        <dbReference type="EMBL" id="MCG6503368.1"/>
    </source>
</evidence>
<keyword evidence="12" id="KW-0902">Two-component regulatory system</keyword>
<dbReference type="InterPro" id="IPR003660">
    <property type="entry name" value="HAMP_dom"/>
</dbReference>
<dbReference type="InterPro" id="IPR005467">
    <property type="entry name" value="His_kinase_dom"/>
</dbReference>
<name>A0ABS9NKQ2_9NEIS</name>
<comment type="subcellular location">
    <subcellularLocation>
        <location evidence="2">Cell membrane</location>
        <topology evidence="2">Multi-pass membrane protein</topology>
    </subcellularLocation>
</comment>
<dbReference type="EMBL" id="JAKOOW010000008">
    <property type="protein sequence ID" value="MCG6503368.1"/>
    <property type="molecule type" value="Genomic_DNA"/>
</dbReference>
<dbReference type="SMART" id="SM00388">
    <property type="entry name" value="HisKA"/>
    <property type="match status" value="1"/>
</dbReference>
<dbReference type="PROSITE" id="PS50109">
    <property type="entry name" value="HIS_KIN"/>
    <property type="match status" value="1"/>
</dbReference>
<dbReference type="InterPro" id="IPR003661">
    <property type="entry name" value="HisK_dim/P_dom"/>
</dbReference>
<dbReference type="CDD" id="cd06225">
    <property type="entry name" value="HAMP"/>
    <property type="match status" value="1"/>
</dbReference>
<evidence type="ECO:0000259" key="16">
    <source>
        <dbReference type="PROSITE" id="PS50885"/>
    </source>
</evidence>
<evidence type="ECO:0000256" key="9">
    <source>
        <dbReference type="ARBA" id="ARBA00022777"/>
    </source>
</evidence>
<dbReference type="Pfam" id="PF00512">
    <property type="entry name" value="HisKA"/>
    <property type="match status" value="1"/>
</dbReference>
<dbReference type="InterPro" id="IPR036890">
    <property type="entry name" value="HATPase_C_sf"/>
</dbReference>
<keyword evidence="11 14" id="KW-1133">Transmembrane helix</keyword>
<dbReference type="SUPFAM" id="SSF158472">
    <property type="entry name" value="HAMP domain-like"/>
    <property type="match status" value="1"/>
</dbReference>
<evidence type="ECO:0000256" key="12">
    <source>
        <dbReference type="ARBA" id="ARBA00023012"/>
    </source>
</evidence>
<evidence type="ECO:0000256" key="14">
    <source>
        <dbReference type="SAM" id="Phobius"/>
    </source>
</evidence>
<dbReference type="InterPro" id="IPR004358">
    <property type="entry name" value="Sig_transdc_His_kin-like_C"/>
</dbReference>
<dbReference type="Gene3D" id="3.30.565.10">
    <property type="entry name" value="Histidine kinase-like ATPase, C-terminal domain"/>
    <property type="match status" value="1"/>
</dbReference>
<evidence type="ECO:0000256" key="1">
    <source>
        <dbReference type="ARBA" id="ARBA00000085"/>
    </source>
</evidence>
<keyword evidence="7 14" id="KW-0812">Transmembrane</keyword>
<evidence type="ECO:0000256" key="11">
    <source>
        <dbReference type="ARBA" id="ARBA00022989"/>
    </source>
</evidence>
<organism evidence="17 18">
    <name type="scientific">Kingella pumchi</name>
    <dbReference type="NCBI Taxonomy" id="2779506"/>
    <lineage>
        <taxon>Bacteria</taxon>
        <taxon>Pseudomonadati</taxon>
        <taxon>Pseudomonadota</taxon>
        <taxon>Betaproteobacteria</taxon>
        <taxon>Neisseriales</taxon>
        <taxon>Neisseriaceae</taxon>
        <taxon>Kingella</taxon>
    </lineage>
</organism>
<dbReference type="SMART" id="SM00387">
    <property type="entry name" value="HATPase_c"/>
    <property type="match status" value="1"/>
</dbReference>
<dbReference type="SMART" id="SM00304">
    <property type="entry name" value="HAMP"/>
    <property type="match status" value="1"/>
</dbReference>
<dbReference type="Gene3D" id="1.10.287.130">
    <property type="match status" value="1"/>
</dbReference>
<keyword evidence="4" id="KW-1003">Cell membrane</keyword>
<evidence type="ECO:0000313" key="18">
    <source>
        <dbReference type="Proteomes" id="UP001298424"/>
    </source>
</evidence>
<keyword evidence="13 14" id="KW-0472">Membrane</keyword>
<dbReference type="PRINTS" id="PR00344">
    <property type="entry name" value="BCTRLSENSOR"/>
</dbReference>
<comment type="catalytic activity">
    <reaction evidence="1">
        <text>ATP + protein L-histidine = ADP + protein N-phospho-L-histidine.</text>
        <dbReference type="EC" id="2.7.13.3"/>
    </reaction>
</comment>
<dbReference type="SUPFAM" id="SSF55874">
    <property type="entry name" value="ATPase domain of HSP90 chaperone/DNA topoisomerase II/histidine kinase"/>
    <property type="match status" value="1"/>
</dbReference>
<keyword evidence="6" id="KW-0808">Transferase</keyword>
<gene>
    <name evidence="17" type="ORF">MB824_02515</name>
</gene>
<keyword evidence="10 17" id="KW-0067">ATP-binding</keyword>
<evidence type="ECO:0000256" key="2">
    <source>
        <dbReference type="ARBA" id="ARBA00004651"/>
    </source>
</evidence>
<feature type="domain" description="HAMP" evidence="16">
    <location>
        <begin position="179"/>
        <end position="234"/>
    </location>
</feature>
<dbReference type="InterPro" id="IPR003594">
    <property type="entry name" value="HATPase_dom"/>
</dbReference>
<dbReference type="PANTHER" id="PTHR45528:SF1">
    <property type="entry name" value="SENSOR HISTIDINE KINASE CPXA"/>
    <property type="match status" value="1"/>
</dbReference>
<dbReference type="CDD" id="cd00082">
    <property type="entry name" value="HisKA"/>
    <property type="match status" value="1"/>
</dbReference>
<evidence type="ECO:0000256" key="8">
    <source>
        <dbReference type="ARBA" id="ARBA00022741"/>
    </source>
</evidence>
<dbReference type="GO" id="GO:0005524">
    <property type="term" value="F:ATP binding"/>
    <property type="evidence" value="ECO:0007669"/>
    <property type="project" value="UniProtKB-KW"/>
</dbReference>
<comment type="caution">
    <text evidence="17">The sequence shown here is derived from an EMBL/GenBank/DDBJ whole genome shotgun (WGS) entry which is preliminary data.</text>
</comment>
<dbReference type="RefSeq" id="WP_238745669.1">
    <property type="nucleotide sequence ID" value="NZ_JAKOOW010000008.1"/>
</dbReference>
<dbReference type="PANTHER" id="PTHR45528">
    <property type="entry name" value="SENSOR HISTIDINE KINASE CPXA"/>
    <property type="match status" value="1"/>
</dbReference>
<evidence type="ECO:0000256" key="3">
    <source>
        <dbReference type="ARBA" id="ARBA00012438"/>
    </source>
</evidence>
<keyword evidence="8" id="KW-0547">Nucleotide-binding</keyword>
<evidence type="ECO:0000256" key="10">
    <source>
        <dbReference type="ARBA" id="ARBA00022840"/>
    </source>
</evidence>
<dbReference type="Pfam" id="PF00672">
    <property type="entry name" value="HAMP"/>
    <property type="match status" value="1"/>
</dbReference>
<dbReference type="InterPro" id="IPR050398">
    <property type="entry name" value="HssS/ArlS-like"/>
</dbReference>
<proteinExistence type="predicted"/>